<dbReference type="InterPro" id="IPR000259">
    <property type="entry name" value="Adhesion_dom_fimbrial"/>
</dbReference>
<dbReference type="Proteomes" id="UP000344450">
    <property type="component" value="Chromosome"/>
</dbReference>
<proteinExistence type="predicted"/>
<accession>A0ABX6DQH9</accession>
<dbReference type="InterPro" id="IPR036937">
    <property type="entry name" value="Adhesion_dom_fimbrial_sf"/>
</dbReference>
<dbReference type="InterPro" id="IPR050263">
    <property type="entry name" value="Bact_Fimbrial_Adh_Pro"/>
</dbReference>
<dbReference type="RefSeq" id="WP_153742726.1">
    <property type="nucleotide sequence ID" value="NZ_CP045843.1"/>
</dbReference>
<protein>
    <submittedName>
        <fullName evidence="3">Type 1 fimbrial protein</fullName>
    </submittedName>
</protein>
<feature type="domain" description="Fimbrial-type adhesion" evidence="2">
    <location>
        <begin position="26"/>
        <end position="177"/>
    </location>
</feature>
<keyword evidence="1" id="KW-0732">Signal</keyword>
<evidence type="ECO:0000259" key="2">
    <source>
        <dbReference type="Pfam" id="PF00419"/>
    </source>
</evidence>
<dbReference type="Gene3D" id="2.60.40.1090">
    <property type="entry name" value="Fimbrial-type adhesion domain"/>
    <property type="match status" value="1"/>
</dbReference>
<evidence type="ECO:0000313" key="4">
    <source>
        <dbReference type="Proteomes" id="UP000344450"/>
    </source>
</evidence>
<dbReference type="PANTHER" id="PTHR33420:SF10">
    <property type="entry name" value="FIMBRIAE MAJOR SUBUNIT"/>
    <property type="match status" value="1"/>
</dbReference>
<feature type="signal peptide" evidence="1">
    <location>
        <begin position="1"/>
        <end position="19"/>
    </location>
</feature>
<gene>
    <name evidence="3" type="ORF">GHC21_09225</name>
</gene>
<evidence type="ECO:0000256" key="1">
    <source>
        <dbReference type="SAM" id="SignalP"/>
    </source>
</evidence>
<dbReference type="EMBL" id="CP045845">
    <property type="protein sequence ID" value="QGH29830.1"/>
    <property type="molecule type" value="Genomic_DNA"/>
</dbReference>
<name>A0ABX6DQH9_KLUIN</name>
<dbReference type="GeneID" id="91972582"/>
<dbReference type="InterPro" id="IPR008966">
    <property type="entry name" value="Adhesion_dom_sf"/>
</dbReference>
<organism evidence="3 4">
    <name type="scientific">Kluyvera intermedia</name>
    <name type="common">Enterobacter intermedius</name>
    <dbReference type="NCBI Taxonomy" id="61648"/>
    <lineage>
        <taxon>Bacteria</taxon>
        <taxon>Pseudomonadati</taxon>
        <taxon>Pseudomonadota</taxon>
        <taxon>Gammaproteobacteria</taxon>
        <taxon>Enterobacterales</taxon>
        <taxon>Enterobacteriaceae</taxon>
        <taxon>Kluyvera</taxon>
    </lineage>
</organism>
<dbReference type="Pfam" id="PF00419">
    <property type="entry name" value="Fimbrial"/>
    <property type="match status" value="1"/>
</dbReference>
<feature type="chain" id="PRO_5046679953" evidence="1">
    <location>
        <begin position="20"/>
        <end position="177"/>
    </location>
</feature>
<keyword evidence="4" id="KW-1185">Reference proteome</keyword>
<evidence type="ECO:0000313" key="3">
    <source>
        <dbReference type="EMBL" id="QGH29830.1"/>
    </source>
</evidence>
<reference evidence="3 4" key="1">
    <citation type="submission" date="2019-10" db="EMBL/GenBank/DDBJ databases">
        <title>Complete genome sequencing of drug resistant plasmids in Kluyvera intermedia.</title>
        <authorList>
            <person name="Ke C."/>
            <person name="Jian S."/>
        </authorList>
    </citation>
    <scope>NUCLEOTIDE SEQUENCE [LARGE SCALE GENOMIC DNA]</scope>
    <source>
        <strain evidence="3 4">N2-1</strain>
    </source>
</reference>
<dbReference type="SUPFAM" id="SSF49401">
    <property type="entry name" value="Bacterial adhesins"/>
    <property type="match status" value="1"/>
</dbReference>
<sequence length="177" mass="17803">MQTKFLILSLAFISSSALAASSNTVQFRGEVNSQTCSVNINGNPTTPVVLLPAVSTTNLATAQSTAGSTKFTVNVTGCNSTSAATIKTVFAGNNITSGGNLGNTGGTATGVSIQVLDSDGSTPLTFVNGSTVQTASFTKASSDTTASQDLTARYYAETASVTAGSVIASAQYSIAYQ</sequence>
<dbReference type="PANTHER" id="PTHR33420">
    <property type="entry name" value="FIMBRIAL SUBUNIT ELFA-RELATED"/>
    <property type="match status" value="1"/>
</dbReference>